<dbReference type="Pfam" id="PF00651">
    <property type="entry name" value="BTB"/>
    <property type="match status" value="1"/>
</dbReference>
<evidence type="ECO:0000259" key="1">
    <source>
        <dbReference type="PROSITE" id="PS50097"/>
    </source>
</evidence>
<dbReference type="Gene3D" id="3.30.710.10">
    <property type="entry name" value="Potassium Channel Kv1.1, Chain A"/>
    <property type="match status" value="1"/>
</dbReference>
<evidence type="ECO:0000313" key="2">
    <source>
        <dbReference type="Proteomes" id="UP000887578"/>
    </source>
</evidence>
<proteinExistence type="predicted"/>
<organism evidence="2 3">
    <name type="scientific">Panagrolaimus davidi</name>
    <dbReference type="NCBI Taxonomy" id="227884"/>
    <lineage>
        <taxon>Eukaryota</taxon>
        <taxon>Metazoa</taxon>
        <taxon>Ecdysozoa</taxon>
        <taxon>Nematoda</taxon>
        <taxon>Chromadorea</taxon>
        <taxon>Rhabditida</taxon>
        <taxon>Tylenchina</taxon>
        <taxon>Panagrolaimomorpha</taxon>
        <taxon>Panagrolaimoidea</taxon>
        <taxon>Panagrolaimidae</taxon>
        <taxon>Panagrolaimus</taxon>
    </lineage>
</organism>
<sequence length="277" mass="32200">MPKKYFLRQNIDLTDCKPMFINLENNNQFIMHVWTIGRNGYVKFNNVGDEVNYESIKLYHTYWQVKYSLELTKTKEQEVQTFDNVANNEEASTYKSNIVEENENSVFSHHKSSTNILNNALEAAEYFDVTFLTKDDKKVSGHRFILYKQSERFTSLFKENQESQNEIKVDFPFEIFSRAIKFCYGKVDAVAGYELELILFAEEFKINGLREACLHSLSNLALAAENICGAIKIACDENMKDFKARCIQFLKENKNGIEKQVFDSLPHEVLVEIIVTI</sequence>
<dbReference type="SMART" id="SM00225">
    <property type="entry name" value="BTB"/>
    <property type="match status" value="1"/>
</dbReference>
<evidence type="ECO:0000313" key="3">
    <source>
        <dbReference type="WBParaSite" id="PDA_v2.g29725.t1"/>
    </source>
</evidence>
<dbReference type="PANTHER" id="PTHR46672:SF1">
    <property type="entry name" value="OS08G0103600 PROTEIN"/>
    <property type="match status" value="1"/>
</dbReference>
<name>A0A914QJE4_9BILA</name>
<dbReference type="InterPro" id="IPR044714">
    <property type="entry name" value="AtSIBP1-like"/>
</dbReference>
<feature type="domain" description="BTB" evidence="1">
    <location>
        <begin position="127"/>
        <end position="184"/>
    </location>
</feature>
<protein>
    <submittedName>
        <fullName evidence="3">BTB domain-containing protein</fullName>
    </submittedName>
</protein>
<dbReference type="SUPFAM" id="SSF54695">
    <property type="entry name" value="POZ domain"/>
    <property type="match status" value="1"/>
</dbReference>
<dbReference type="InterPro" id="IPR000210">
    <property type="entry name" value="BTB/POZ_dom"/>
</dbReference>
<dbReference type="InterPro" id="IPR011333">
    <property type="entry name" value="SKP1/BTB/POZ_sf"/>
</dbReference>
<dbReference type="Proteomes" id="UP000887578">
    <property type="component" value="Unplaced"/>
</dbReference>
<dbReference type="AlphaFoldDB" id="A0A914QJE4"/>
<reference evidence="3" key="1">
    <citation type="submission" date="2022-11" db="UniProtKB">
        <authorList>
            <consortium name="WormBaseParasite"/>
        </authorList>
    </citation>
    <scope>IDENTIFICATION</scope>
</reference>
<keyword evidence="2" id="KW-1185">Reference proteome</keyword>
<dbReference type="PROSITE" id="PS50097">
    <property type="entry name" value="BTB"/>
    <property type="match status" value="1"/>
</dbReference>
<dbReference type="PANTHER" id="PTHR46672">
    <property type="entry name" value="OS08G0495500 PROTEIN-RELATED"/>
    <property type="match status" value="1"/>
</dbReference>
<dbReference type="WBParaSite" id="PDA_v2.g29725.t1">
    <property type="protein sequence ID" value="PDA_v2.g29725.t1"/>
    <property type="gene ID" value="PDA_v2.g29725"/>
</dbReference>
<accession>A0A914QJE4</accession>